<dbReference type="AlphaFoldDB" id="A0A2T0BHR3"/>
<evidence type="ECO:0000313" key="2">
    <source>
        <dbReference type="Proteomes" id="UP000239471"/>
    </source>
</evidence>
<evidence type="ECO:0008006" key="3">
    <source>
        <dbReference type="Google" id="ProtNLM"/>
    </source>
</evidence>
<dbReference type="CDD" id="cd15786">
    <property type="entry name" value="CPF_1278_like"/>
    <property type="match status" value="1"/>
</dbReference>
<dbReference type="Pfam" id="PF16224">
    <property type="entry name" value="DUF4883"/>
    <property type="match status" value="1"/>
</dbReference>
<comment type="caution">
    <text evidence="1">The sequence shown here is derived from an EMBL/GenBank/DDBJ whole genome shotgun (WGS) entry which is preliminary data.</text>
</comment>
<organism evidence="1 2">
    <name type="scientific">Clostridium vincentii</name>
    <dbReference type="NCBI Taxonomy" id="52704"/>
    <lineage>
        <taxon>Bacteria</taxon>
        <taxon>Bacillati</taxon>
        <taxon>Bacillota</taxon>
        <taxon>Clostridia</taxon>
        <taxon>Eubacteriales</taxon>
        <taxon>Clostridiaceae</taxon>
        <taxon>Clostridium</taxon>
    </lineage>
</organism>
<dbReference type="PROSITE" id="PS51257">
    <property type="entry name" value="PROKAR_LIPOPROTEIN"/>
    <property type="match status" value="1"/>
</dbReference>
<dbReference type="InterPro" id="IPR032619">
    <property type="entry name" value="DUF4883"/>
</dbReference>
<dbReference type="EMBL" id="PVXQ01000007">
    <property type="protein sequence ID" value="PRR83411.1"/>
    <property type="molecule type" value="Genomic_DNA"/>
</dbReference>
<proteinExistence type="predicted"/>
<gene>
    <name evidence="1" type="ORF">CLVI_09580</name>
</gene>
<dbReference type="Proteomes" id="UP000239471">
    <property type="component" value="Unassembled WGS sequence"/>
</dbReference>
<name>A0A2T0BHR3_9CLOT</name>
<accession>A0A2T0BHR3</accession>
<dbReference type="Gene3D" id="3.30.1490.410">
    <property type="entry name" value="Uncharacterised protein PF16224, DUF4883"/>
    <property type="match status" value="1"/>
</dbReference>
<dbReference type="RefSeq" id="WP_242980558.1">
    <property type="nucleotide sequence ID" value="NZ_PVXQ01000007.1"/>
</dbReference>
<sequence>MKRLSFIILLLLVFTLQGCGLRDPKYIHLENKQSPNFYTNEVYTKILNDEDFSLEIFNTNMYKNISVSDTENMIIESFIHSLSDDDYKEGNIPTEIEPYQIRIDFSGTKYIIKVYSSSIVTLYPWDGNFQEDIISMDNVPTHYNLYDFCTYIENEAKKFK</sequence>
<keyword evidence="2" id="KW-1185">Reference proteome</keyword>
<evidence type="ECO:0000313" key="1">
    <source>
        <dbReference type="EMBL" id="PRR83411.1"/>
    </source>
</evidence>
<reference evidence="1 2" key="1">
    <citation type="submission" date="2018-03" db="EMBL/GenBank/DDBJ databases">
        <title>Genome sequence of Clostridium vincentii DSM 10228.</title>
        <authorList>
            <person name="Poehlein A."/>
            <person name="Daniel R."/>
        </authorList>
    </citation>
    <scope>NUCLEOTIDE SEQUENCE [LARGE SCALE GENOMIC DNA]</scope>
    <source>
        <strain evidence="1 2">DSM 10228</strain>
    </source>
</reference>
<protein>
    <recommendedName>
        <fullName evidence="3">Lipoprotein</fullName>
    </recommendedName>
</protein>